<evidence type="ECO:0000256" key="1">
    <source>
        <dbReference type="SAM" id="SignalP"/>
    </source>
</evidence>
<protein>
    <submittedName>
        <fullName evidence="2">Uncharacterized protein</fullName>
    </submittedName>
</protein>
<reference evidence="2" key="1">
    <citation type="submission" date="2021-01" db="EMBL/GenBank/DDBJ databases">
        <title>Modified the classification status of verrucomicrobia.</title>
        <authorList>
            <person name="Feng X."/>
        </authorList>
    </citation>
    <scope>NUCLEOTIDE SEQUENCE</scope>
    <source>
        <strain evidence="2">KCTC 13126</strain>
    </source>
</reference>
<dbReference type="EMBL" id="JAENIL010000047">
    <property type="protein sequence ID" value="MBK1879417.1"/>
    <property type="molecule type" value="Genomic_DNA"/>
</dbReference>
<name>A0A934S437_9BACT</name>
<gene>
    <name evidence="2" type="ORF">JIN87_21195</name>
</gene>
<feature type="chain" id="PRO_5037069344" evidence="1">
    <location>
        <begin position="20"/>
        <end position="149"/>
    </location>
</feature>
<dbReference type="RefSeq" id="WP_200357630.1">
    <property type="nucleotide sequence ID" value="NZ_JAENIL010000047.1"/>
</dbReference>
<keyword evidence="3" id="KW-1185">Reference proteome</keyword>
<accession>A0A934S437</accession>
<dbReference type="AlphaFoldDB" id="A0A934S437"/>
<evidence type="ECO:0000313" key="3">
    <source>
        <dbReference type="Proteomes" id="UP000617628"/>
    </source>
</evidence>
<keyword evidence="1" id="KW-0732">Signal</keyword>
<sequence length="149" mass="16697">MKTLFTLIALLLFAASANAELTIISTNHRDADSFKRFSEFFTGKHSDGRYSVFRSDETSRDGFYVSLLAKDKSILPKVSEVKVQYVKSGSQDIHSFTLPVIELNKKRILVGFTGGEWESGDSHPVAWKIELLDSSSKPIDSAQSFLWSE</sequence>
<dbReference type="Proteomes" id="UP000617628">
    <property type="component" value="Unassembled WGS sequence"/>
</dbReference>
<feature type="signal peptide" evidence="1">
    <location>
        <begin position="1"/>
        <end position="19"/>
    </location>
</feature>
<comment type="caution">
    <text evidence="2">The sequence shown here is derived from an EMBL/GenBank/DDBJ whole genome shotgun (WGS) entry which is preliminary data.</text>
</comment>
<evidence type="ECO:0000313" key="2">
    <source>
        <dbReference type="EMBL" id="MBK1879417.1"/>
    </source>
</evidence>
<organism evidence="2 3">
    <name type="scientific">Pelagicoccus mobilis</name>
    <dbReference type="NCBI Taxonomy" id="415221"/>
    <lineage>
        <taxon>Bacteria</taxon>
        <taxon>Pseudomonadati</taxon>
        <taxon>Verrucomicrobiota</taxon>
        <taxon>Opitutia</taxon>
        <taxon>Puniceicoccales</taxon>
        <taxon>Pelagicoccaceae</taxon>
        <taxon>Pelagicoccus</taxon>
    </lineage>
</organism>
<proteinExistence type="predicted"/>